<evidence type="ECO:0000313" key="2">
    <source>
        <dbReference type="EMBL" id="QJB32917.1"/>
    </source>
</evidence>
<name>A0AAE6ZIS0_9BACT</name>
<dbReference type="Gene3D" id="1.50.10.10">
    <property type="match status" value="1"/>
</dbReference>
<dbReference type="PANTHER" id="PTHR12736:SF7">
    <property type="entry name" value="LANC-LIKE PROTEIN 3"/>
    <property type="match status" value="1"/>
</dbReference>
<sequence length="610" mass="69264">MESPDKLLLDTELRRIAAAVLPALQPDVIAAKTDLFNGSGGVILFYLRLYEHYKEQHYLDVSITAADTLLYHPEITQQQYYTFCTGATGLLYLCVKLYEATGRRRYLDRAIALTAHFKEGIQQRVQQDDWLSGHAGNIFVLTYLYAYTQEDSLLPLVRSLTDTLIQQARVAPEGLRWGHVKMSFDSLTGFSHGASGMAYAWMQVAAYFRDEGLQYLAGQALDYEMQYYDPTARNWLDLRLTNTCIGRENFFHWDIRRFREDAAATNTWAHGAAGAGIARLLAYKMLPRAEWRVQLQDAVERSLEDAQQLKRGDFTLCSGYGGIVFFLLQAAEALQQPDLQQAAQILALQAVRYYHTYGTYNSYVPTMMQDAGLFSGLSGVGYMLASLLMPFRDDSVLHPVIPAGRQVPPLYAAGEVKRRLFLKYYPHTMRLLMATGWTLPDVPGIGMLETMLQKAVAALPEEHRRQAADAFAFEQQRTALWKEHRGLLYYTRRNEFTGGMPEATAEALLRMKWVVMEQVRLCRTHWQWDQQELASAAGEYCYLMQNHAYGVAVFPVGKLTAAIFDHFQGGYTLEETLVRCFNVADRQQAVTMLVAQTLSLLRQGFIKPVL</sequence>
<dbReference type="EMBL" id="CP051205">
    <property type="protein sequence ID" value="QJB32917.1"/>
    <property type="molecule type" value="Genomic_DNA"/>
</dbReference>
<reference evidence="3" key="1">
    <citation type="submission" date="2020-04" db="EMBL/GenBank/DDBJ databases">
        <authorList>
            <person name="Kittiwongwattana C."/>
        </authorList>
    </citation>
    <scope>NUCLEOTIDE SEQUENCE [LARGE SCALE GENOMIC DNA]</scope>
    <source>
        <strain evidence="3">1310</strain>
    </source>
</reference>
<evidence type="ECO:0000256" key="1">
    <source>
        <dbReference type="PIRSR" id="PIRSR607822-1"/>
    </source>
</evidence>
<dbReference type="GO" id="GO:0031179">
    <property type="term" value="P:peptide modification"/>
    <property type="evidence" value="ECO:0007669"/>
    <property type="project" value="InterPro"/>
</dbReference>
<dbReference type="Pfam" id="PF05147">
    <property type="entry name" value="LANC_like"/>
    <property type="match status" value="1"/>
</dbReference>
<dbReference type="PRINTS" id="PR01955">
    <property type="entry name" value="LANCFRANKIA"/>
</dbReference>
<dbReference type="KEGG" id="coy:HF329_16960"/>
<dbReference type="PRINTS" id="PR01950">
    <property type="entry name" value="LANCSUPER"/>
</dbReference>
<keyword evidence="1" id="KW-0862">Zinc</keyword>
<dbReference type="SUPFAM" id="SSF158745">
    <property type="entry name" value="LanC-like"/>
    <property type="match status" value="1"/>
</dbReference>
<protein>
    <recommendedName>
        <fullName evidence="4">Lanthionine synthetase C-like protein</fullName>
    </recommendedName>
</protein>
<dbReference type="AlphaFoldDB" id="A0AAE6ZIS0"/>
<dbReference type="RefSeq" id="WP_168805572.1">
    <property type="nucleotide sequence ID" value="NZ_CP051205.1"/>
</dbReference>
<dbReference type="GO" id="GO:0046872">
    <property type="term" value="F:metal ion binding"/>
    <property type="evidence" value="ECO:0007669"/>
    <property type="project" value="UniProtKB-KW"/>
</dbReference>
<dbReference type="InterPro" id="IPR012341">
    <property type="entry name" value="6hp_glycosidase-like_sf"/>
</dbReference>
<dbReference type="Proteomes" id="UP000502421">
    <property type="component" value="Chromosome"/>
</dbReference>
<dbReference type="SMART" id="SM01260">
    <property type="entry name" value="LANC_like"/>
    <property type="match status" value="1"/>
</dbReference>
<proteinExistence type="predicted"/>
<gene>
    <name evidence="2" type="ORF">HF329_16960</name>
</gene>
<dbReference type="InterPro" id="IPR007822">
    <property type="entry name" value="LANC-like"/>
</dbReference>
<keyword evidence="1" id="KW-0479">Metal-binding</keyword>
<dbReference type="PANTHER" id="PTHR12736">
    <property type="entry name" value="LANC-LIKE PROTEIN"/>
    <property type="match status" value="1"/>
</dbReference>
<dbReference type="GO" id="GO:0005975">
    <property type="term" value="P:carbohydrate metabolic process"/>
    <property type="evidence" value="ECO:0007669"/>
    <property type="project" value="InterPro"/>
</dbReference>
<organism evidence="2 3">
    <name type="scientific">Chitinophaga oryzae</name>
    <dbReference type="NCBI Taxonomy" id="2725414"/>
    <lineage>
        <taxon>Bacteria</taxon>
        <taxon>Pseudomonadati</taxon>
        <taxon>Bacteroidota</taxon>
        <taxon>Chitinophagia</taxon>
        <taxon>Chitinophagales</taxon>
        <taxon>Chitinophagaceae</taxon>
        <taxon>Chitinophaga</taxon>
    </lineage>
</organism>
<accession>A0AAE6ZIS0</accession>
<evidence type="ECO:0008006" key="4">
    <source>
        <dbReference type="Google" id="ProtNLM"/>
    </source>
</evidence>
<dbReference type="GO" id="GO:0005886">
    <property type="term" value="C:plasma membrane"/>
    <property type="evidence" value="ECO:0007669"/>
    <property type="project" value="TreeGrafter"/>
</dbReference>
<evidence type="ECO:0000313" key="3">
    <source>
        <dbReference type="Proteomes" id="UP000502421"/>
    </source>
</evidence>
<feature type="binding site" evidence="1">
    <location>
        <position position="317"/>
    </location>
    <ligand>
        <name>Zn(2+)</name>
        <dbReference type="ChEBI" id="CHEBI:29105"/>
    </ligand>
</feature>